<keyword evidence="3" id="KW-1185">Reference proteome</keyword>
<evidence type="ECO:0000256" key="1">
    <source>
        <dbReference type="SAM" id="MobiDB-lite"/>
    </source>
</evidence>
<sequence>MSTSPSPSTSAPVEQANPPSGSSHGRSATSVSPSKRVPLKRQKQEQQQQAQRHKEMLRHDIELLSDSSSGDDERGNETLLQKKRRTSLNTGTSATANSSSARAGPSQAPKARTFKNRPGTTTTKKPDAIPPDSGSDAASEASGSRLSKETFKTKNRRVAGGGKQAGAEQDSDSDVPASKVANAGVESTTSTTVQKNASRQGKRKITGNGDEDEGEDAQSSELSSVDDEVGQAKETEGTSATHQRGSNGKTSSAKSSATTTVHPAQLKSKKSNERLFQDDPEPGSKKKKKKQDNEDEGVDQSAVAAAPIPATMSAKHQKYSTGLALNVASKPPATTTPSAPTLAWKAPAPKSSTALVKQDAPSMSSGSAAVTSKMHGALVQNGPKPGPKQTIAASSRPRDSNVSTRMPETVTPKSTTSAPSKAKAPTSTAFFSKPSEPVTLSTDSSASVTTKVTTNSSSAPGMASSFPKLSQMRRIPKTAPTQQAEQQDSPTERGDQGLASKGRVAGAGKPPATSDRPEITPSRRVSSSDASDFRFTLKEEAITGYSVSGRSKVDDLIDLAEPVVVASRDDAVAFVEFSIARNWFRSKQRLFLRVETTADPEDPRSSMALATIALGEQPPLLLTRSDYFVSASARPASGSLSAEFRRHLTIQGEFAAAMLLVRAILTPHKGFLDVTRLIYSVAHDSSPDQEDEKAFVDRLEKKALTFWHDYKDQHPRHNLVKLMPRFLNLGEKDALLVCDQLINTFEKGCATTADGTGFLGFGSWEGKLGQDLHSCTSSLMQFAEGKPAYWKKVKEVLTRLDRLCVSDGSPTAIRMSLNLKVQSLEAHSFCMLAERRYAQEGKAWPEPRIAHPPPQQTLRRTPGPPQPPSPPTVTHVPSKSATWTAASSLASTSQSSTSTAPPAQSSVGPIAPSHSAVGQGGPASAPASNPEATVPYAPLRPSPFLPPEEKKIISRPAANDPRLAKRNSYEGRASHIPAVSTSTTAAKSSSVLLCQSSPIVAATGPSSTLDAPRHTSPAVIGHASEHVSEDGNSPRGISPAVGKELPARSSSATASVPSPLASDLANTPAFASVALPVPLMRSETAPAAGSSTVGRGPSISETQPGRSLKRLKLMDLPLTSSSDLLRRPLRLTVSEEVELKIGSPLSSTASRGQTPVTELRQTSLPIARRETPVNTPTGTSGSPTAHNARASPIGRTSVAPPRAPPSASVVEVVKEAGSLRPLITGPFYHEVVGHLLEPVGVYLIDTKRMWSKPFVLDDPQILTRLREPNREDTDLSAKELPLRARGVFRRDAAVEGGLEDILWPSDITLSMATGPPGSWERTCPIAVTNIMPGATVEPCHYFDLTPYLALGHNAFIIAKLGSVHFPPGLRFSIEVCTSFSAAHARRQIKEEEDEDKTFELYNEFAERMAHCDSVNLPLADPRAPTKRIDLPVRGVECEHLETFDFETHLASSTKDDWKCPFDHTSLQGSDIGCSKFCPPSKLWICRYTLDNVFKGVPEDAVDVFIEAGASQVKTEEVESPN</sequence>
<dbReference type="Proteomes" id="UP000198372">
    <property type="component" value="Unassembled WGS sequence"/>
</dbReference>
<dbReference type="STRING" id="269621.A0A238FBK9"/>
<feature type="compositionally biased region" description="Low complexity" evidence="1">
    <location>
        <begin position="328"/>
        <end position="343"/>
    </location>
</feature>
<feature type="compositionally biased region" description="Pro residues" evidence="1">
    <location>
        <begin position="862"/>
        <end position="871"/>
    </location>
</feature>
<evidence type="ECO:0000313" key="2">
    <source>
        <dbReference type="EMBL" id="SCV68466.1"/>
    </source>
</evidence>
<reference evidence="3" key="1">
    <citation type="submission" date="2016-09" db="EMBL/GenBank/DDBJ databases">
        <authorList>
            <person name="Jeantristanb JTB J.-T."/>
            <person name="Ricardo R."/>
        </authorList>
    </citation>
    <scope>NUCLEOTIDE SEQUENCE [LARGE SCALE GENOMIC DNA]</scope>
</reference>
<dbReference type="OrthoDB" id="27975at2759"/>
<feature type="region of interest" description="Disordered" evidence="1">
    <location>
        <begin position="1024"/>
        <end position="1060"/>
    </location>
</feature>
<feature type="compositionally biased region" description="Polar residues" evidence="1">
    <location>
        <begin position="1089"/>
        <end position="1105"/>
    </location>
</feature>
<feature type="compositionally biased region" description="Basic and acidic residues" evidence="1">
    <location>
        <begin position="52"/>
        <end position="62"/>
    </location>
</feature>
<feature type="compositionally biased region" description="Polar residues" evidence="1">
    <location>
        <begin position="400"/>
        <end position="430"/>
    </location>
</feature>
<accession>A0A238FBK9</accession>
<feature type="compositionally biased region" description="Polar residues" evidence="1">
    <location>
        <begin position="350"/>
        <end position="370"/>
    </location>
</feature>
<feature type="region of interest" description="Disordered" evidence="1">
    <location>
        <begin position="842"/>
        <end position="963"/>
    </location>
</feature>
<gene>
    <name evidence="2" type="ORF">BQ2448_587</name>
</gene>
<proteinExistence type="predicted"/>
<name>A0A238FBK9_9BASI</name>
<feature type="compositionally biased region" description="Polar residues" evidence="1">
    <location>
        <begin position="17"/>
        <end position="33"/>
    </location>
</feature>
<feature type="compositionally biased region" description="Polar residues" evidence="1">
    <location>
        <begin position="237"/>
        <end position="248"/>
    </location>
</feature>
<dbReference type="InterPro" id="IPR013083">
    <property type="entry name" value="Znf_RING/FYVE/PHD"/>
</dbReference>
<feature type="compositionally biased region" description="Polar residues" evidence="1">
    <location>
        <begin position="479"/>
        <end position="489"/>
    </location>
</feature>
<feature type="compositionally biased region" description="Low complexity" evidence="1">
    <location>
        <begin position="132"/>
        <end position="144"/>
    </location>
</feature>
<feature type="compositionally biased region" description="Low complexity" evidence="1">
    <location>
        <begin position="441"/>
        <end position="459"/>
    </location>
</feature>
<dbReference type="EMBL" id="FMSP01000003">
    <property type="protein sequence ID" value="SCV68466.1"/>
    <property type="molecule type" value="Genomic_DNA"/>
</dbReference>
<dbReference type="Gene3D" id="3.30.40.10">
    <property type="entry name" value="Zinc/RING finger domain, C3HC4 (zinc finger)"/>
    <property type="match status" value="1"/>
</dbReference>
<feature type="compositionally biased region" description="Low complexity" evidence="1">
    <location>
        <begin position="87"/>
        <end position="104"/>
    </location>
</feature>
<feature type="region of interest" description="Disordered" evidence="1">
    <location>
        <begin position="1168"/>
        <end position="1204"/>
    </location>
</feature>
<feature type="region of interest" description="Disordered" evidence="1">
    <location>
        <begin position="1"/>
        <end position="530"/>
    </location>
</feature>
<feature type="region of interest" description="Disordered" evidence="1">
    <location>
        <begin position="1086"/>
        <end position="1107"/>
    </location>
</feature>
<organism evidence="2 3">
    <name type="scientific">Microbotryum intermedium</name>
    <dbReference type="NCBI Taxonomy" id="269621"/>
    <lineage>
        <taxon>Eukaryota</taxon>
        <taxon>Fungi</taxon>
        <taxon>Dikarya</taxon>
        <taxon>Basidiomycota</taxon>
        <taxon>Pucciniomycotina</taxon>
        <taxon>Microbotryomycetes</taxon>
        <taxon>Microbotryales</taxon>
        <taxon>Microbotryaceae</taxon>
        <taxon>Microbotryum</taxon>
    </lineage>
</organism>
<evidence type="ECO:0000313" key="3">
    <source>
        <dbReference type="Proteomes" id="UP000198372"/>
    </source>
</evidence>
<feature type="compositionally biased region" description="Low complexity" evidence="1">
    <location>
        <begin position="249"/>
        <end position="260"/>
    </location>
</feature>
<protein>
    <submittedName>
        <fullName evidence="2">BQ2448_587 protein</fullName>
    </submittedName>
</protein>
<feature type="compositionally biased region" description="Polar residues" evidence="1">
    <location>
        <begin position="185"/>
        <end position="199"/>
    </location>
</feature>
<feature type="compositionally biased region" description="Low complexity" evidence="1">
    <location>
        <begin position="872"/>
        <end position="906"/>
    </location>
</feature>
<feature type="compositionally biased region" description="Polar residues" evidence="1">
    <location>
        <begin position="1172"/>
        <end position="1185"/>
    </location>
</feature>
<feature type="compositionally biased region" description="Acidic residues" evidence="1">
    <location>
        <begin position="209"/>
        <end position="229"/>
    </location>
</feature>
<feature type="compositionally biased region" description="Low complexity" evidence="1">
    <location>
        <begin position="1"/>
        <end position="10"/>
    </location>
</feature>